<proteinExistence type="predicted"/>
<dbReference type="Gene3D" id="3.30.565.10">
    <property type="entry name" value="Histidine kinase-like ATPase, C-terminal domain"/>
    <property type="match status" value="1"/>
</dbReference>
<keyword evidence="9" id="KW-0472">Membrane</keyword>
<dbReference type="InterPro" id="IPR050482">
    <property type="entry name" value="Sensor_HK_TwoCompSys"/>
</dbReference>
<evidence type="ECO:0000259" key="11">
    <source>
        <dbReference type="Pfam" id="PF07730"/>
    </source>
</evidence>
<reference evidence="12 13" key="1">
    <citation type="submission" date="2024-08" db="EMBL/GenBank/DDBJ databases">
        <title>Heavy metals resistant antinobacteria isolated from wastewater.</title>
        <authorList>
            <person name="Roman Ponce B."/>
            <person name="Blanco Mercado M.A."/>
            <person name="Avila Aldana I.N."/>
            <person name="Morales Arrieta S."/>
        </authorList>
    </citation>
    <scope>NUCLEOTIDE SEQUENCE [LARGE SCALE GENOMIC DNA]</scope>
    <source>
        <strain evidence="13">sma-1</strain>
    </source>
</reference>
<evidence type="ECO:0000256" key="6">
    <source>
        <dbReference type="ARBA" id="ARBA00022777"/>
    </source>
</evidence>
<evidence type="ECO:0000256" key="7">
    <source>
        <dbReference type="ARBA" id="ARBA00022840"/>
    </source>
</evidence>
<dbReference type="Proteomes" id="UP001589643">
    <property type="component" value="Unassembled WGS sequence"/>
</dbReference>
<accession>A0ABV5ERT1</accession>
<gene>
    <name evidence="12" type="ORF">AB7P39_07295</name>
</gene>
<dbReference type="PANTHER" id="PTHR24421:SF10">
    <property type="entry name" value="NITRATE_NITRITE SENSOR PROTEIN NARQ"/>
    <property type="match status" value="1"/>
</dbReference>
<dbReference type="InterPro" id="IPR003594">
    <property type="entry name" value="HATPase_dom"/>
</dbReference>
<evidence type="ECO:0000256" key="3">
    <source>
        <dbReference type="ARBA" id="ARBA00022553"/>
    </source>
</evidence>
<keyword evidence="5" id="KW-0547">Nucleotide-binding</keyword>
<feature type="transmembrane region" description="Helical" evidence="9">
    <location>
        <begin position="143"/>
        <end position="166"/>
    </location>
</feature>
<comment type="caution">
    <text evidence="12">The sequence shown here is derived from an EMBL/GenBank/DDBJ whole genome shotgun (WGS) entry which is preliminary data.</text>
</comment>
<name>A0ABV5ERT1_9MICO</name>
<keyword evidence="8" id="KW-0902">Two-component regulatory system</keyword>
<keyword evidence="4" id="KW-0808">Transferase</keyword>
<keyword evidence="7" id="KW-0067">ATP-binding</keyword>
<evidence type="ECO:0000256" key="4">
    <source>
        <dbReference type="ARBA" id="ARBA00022679"/>
    </source>
</evidence>
<keyword evidence="3" id="KW-0597">Phosphoprotein</keyword>
<feature type="domain" description="Signal transduction histidine kinase subgroup 3 dimerisation and phosphoacceptor" evidence="11">
    <location>
        <begin position="198"/>
        <end position="263"/>
    </location>
</feature>
<dbReference type="Gene3D" id="1.20.5.1930">
    <property type="match status" value="1"/>
</dbReference>
<dbReference type="Pfam" id="PF07730">
    <property type="entry name" value="HisKA_3"/>
    <property type="match status" value="1"/>
</dbReference>
<dbReference type="PANTHER" id="PTHR24421">
    <property type="entry name" value="NITRATE/NITRITE SENSOR PROTEIN NARX-RELATED"/>
    <property type="match status" value="1"/>
</dbReference>
<evidence type="ECO:0000256" key="5">
    <source>
        <dbReference type="ARBA" id="ARBA00022741"/>
    </source>
</evidence>
<keyword evidence="6 12" id="KW-0418">Kinase</keyword>
<dbReference type="InterPro" id="IPR036890">
    <property type="entry name" value="HATPase_C_sf"/>
</dbReference>
<comment type="catalytic activity">
    <reaction evidence="1">
        <text>ATP + protein L-histidine = ADP + protein N-phospho-L-histidine.</text>
        <dbReference type="EC" id="2.7.13.3"/>
    </reaction>
</comment>
<dbReference type="EMBL" id="JBHLHV010000001">
    <property type="protein sequence ID" value="MFB8892651.1"/>
    <property type="molecule type" value="Genomic_DNA"/>
</dbReference>
<dbReference type="InterPro" id="IPR011712">
    <property type="entry name" value="Sig_transdc_His_kin_sub3_dim/P"/>
</dbReference>
<protein>
    <recommendedName>
        <fullName evidence="2">histidine kinase</fullName>
        <ecNumber evidence="2">2.7.13.3</ecNumber>
    </recommendedName>
</protein>
<dbReference type="SUPFAM" id="SSF55874">
    <property type="entry name" value="ATPase domain of HSP90 chaperone/DNA topoisomerase II/histidine kinase"/>
    <property type="match status" value="1"/>
</dbReference>
<organism evidence="12 13">
    <name type="scientific">Microbacterium plantarum</name>
    <dbReference type="NCBI Taxonomy" id="1816425"/>
    <lineage>
        <taxon>Bacteria</taxon>
        <taxon>Bacillati</taxon>
        <taxon>Actinomycetota</taxon>
        <taxon>Actinomycetes</taxon>
        <taxon>Micrococcales</taxon>
        <taxon>Microbacteriaceae</taxon>
        <taxon>Microbacterium</taxon>
    </lineage>
</organism>
<dbReference type="GO" id="GO:0016301">
    <property type="term" value="F:kinase activity"/>
    <property type="evidence" value="ECO:0007669"/>
    <property type="project" value="UniProtKB-KW"/>
</dbReference>
<keyword evidence="13" id="KW-1185">Reference proteome</keyword>
<feature type="transmembrane region" description="Helical" evidence="9">
    <location>
        <begin position="45"/>
        <end position="64"/>
    </location>
</feature>
<feature type="domain" description="Histidine kinase/HSP90-like ATPase" evidence="10">
    <location>
        <begin position="309"/>
        <end position="401"/>
    </location>
</feature>
<sequence>MSRMRRAPSVTDVVVALGTGAVTVLALAAAPELFADHATPSLGSASWWVFAAVLTVQAAALCFARSAPVAVLLGTSAGALLIGITTPTGLGSLADAAVLVAVLRATPVVTVPTLRVVLPVAGLLVAGGQAADILGSSAVTVPAAVGAALLQAVAIVALPAAGVLAVTARRDARRAEQGESEAVRRERAAVVDAAVARERTAMARELHDIAAHHVSSIALMSGVIERQIATDPDAARVAVRQVREQSRVLLDDLRQLVGLLRRDGDGRDTVETIETVAALVDAARATGRAVEFSIDRGTAQVGPLGQLVVYRMVQEALANAARHAPGAPCEVRLDGTRPGVFVATVRDAGVSPALAAPSASTAREGFGLLGMRERAGLVGGTLDAGPEAGGGWRVRLTVPAEALGAPGASS</sequence>
<evidence type="ECO:0000313" key="13">
    <source>
        <dbReference type="Proteomes" id="UP001589643"/>
    </source>
</evidence>
<evidence type="ECO:0000256" key="2">
    <source>
        <dbReference type="ARBA" id="ARBA00012438"/>
    </source>
</evidence>
<dbReference type="EC" id="2.7.13.3" evidence="2"/>
<keyword evidence="9" id="KW-0812">Transmembrane</keyword>
<evidence type="ECO:0000256" key="8">
    <source>
        <dbReference type="ARBA" id="ARBA00023012"/>
    </source>
</evidence>
<dbReference type="Pfam" id="PF02518">
    <property type="entry name" value="HATPase_c"/>
    <property type="match status" value="1"/>
</dbReference>
<dbReference type="CDD" id="cd16917">
    <property type="entry name" value="HATPase_UhpB-NarQ-NarX-like"/>
    <property type="match status" value="1"/>
</dbReference>
<dbReference type="RefSeq" id="WP_378718032.1">
    <property type="nucleotide sequence ID" value="NZ_JBHLHV010000001.1"/>
</dbReference>
<evidence type="ECO:0000256" key="9">
    <source>
        <dbReference type="SAM" id="Phobius"/>
    </source>
</evidence>
<evidence type="ECO:0000256" key="1">
    <source>
        <dbReference type="ARBA" id="ARBA00000085"/>
    </source>
</evidence>
<evidence type="ECO:0000259" key="10">
    <source>
        <dbReference type="Pfam" id="PF02518"/>
    </source>
</evidence>
<keyword evidence="9" id="KW-1133">Transmembrane helix</keyword>
<feature type="transmembrane region" description="Helical" evidence="9">
    <location>
        <begin position="71"/>
        <end position="90"/>
    </location>
</feature>
<evidence type="ECO:0000313" key="12">
    <source>
        <dbReference type="EMBL" id="MFB8892651.1"/>
    </source>
</evidence>